<dbReference type="GO" id="GO:0004519">
    <property type="term" value="F:endonuclease activity"/>
    <property type="evidence" value="ECO:0007669"/>
    <property type="project" value="InterPro"/>
</dbReference>
<dbReference type="AlphaFoldDB" id="A0A4V3SQJ6"/>
<evidence type="ECO:0000313" key="2">
    <source>
        <dbReference type="EMBL" id="THA07606.1"/>
    </source>
</evidence>
<accession>A0A4V3SQJ6</accession>
<dbReference type="GO" id="GO:0003677">
    <property type="term" value="F:DNA binding"/>
    <property type="evidence" value="ECO:0007669"/>
    <property type="project" value="InterPro"/>
</dbReference>
<gene>
    <name evidence="2" type="ORF">D3M78_09280</name>
</gene>
<organism evidence="2 3">
    <name type="scientific">Rodentibacter pneumotropicus</name>
    <dbReference type="NCBI Taxonomy" id="758"/>
    <lineage>
        <taxon>Bacteria</taxon>
        <taxon>Pseudomonadati</taxon>
        <taxon>Pseudomonadota</taxon>
        <taxon>Gammaproteobacteria</taxon>
        <taxon>Pasteurellales</taxon>
        <taxon>Pasteurellaceae</taxon>
        <taxon>Rodentibacter</taxon>
    </lineage>
</organism>
<protein>
    <recommendedName>
        <fullName evidence="1">Restriction endonuclease type IV Mrr domain-containing protein</fullName>
    </recommendedName>
</protein>
<comment type="caution">
    <text evidence="2">The sequence shown here is derived from an EMBL/GenBank/DDBJ whole genome shotgun (WGS) entry which is preliminary data.</text>
</comment>
<reference evidence="2 3" key="1">
    <citation type="journal article" date="2019" name="Vet. Microbiol.">
        <title>Development of multi locus sequence typing (MLST) of Rodentibacter pneumotropicus.</title>
        <authorList>
            <person name="Adhikary S."/>
            <person name="Bisgaard M."/>
            <person name="Boot R."/>
            <person name="Benga L."/>
            <person name="Nicklas W."/>
            <person name="Christensen H."/>
        </authorList>
    </citation>
    <scope>NUCLEOTIDE SEQUENCE [LARGE SCALE GENOMIC DNA]</scope>
    <source>
        <strain evidence="2 3">Ac84</strain>
    </source>
</reference>
<dbReference type="Proteomes" id="UP000306758">
    <property type="component" value="Unassembled WGS sequence"/>
</dbReference>
<evidence type="ECO:0000259" key="1">
    <source>
        <dbReference type="Pfam" id="PF04471"/>
    </source>
</evidence>
<dbReference type="GO" id="GO:0009307">
    <property type="term" value="P:DNA restriction-modification system"/>
    <property type="evidence" value="ECO:0007669"/>
    <property type="project" value="InterPro"/>
</dbReference>
<feature type="domain" description="Restriction endonuclease type IV Mrr" evidence="1">
    <location>
        <begin position="60"/>
        <end position="117"/>
    </location>
</feature>
<dbReference type="SUPFAM" id="SSF52980">
    <property type="entry name" value="Restriction endonuclease-like"/>
    <property type="match status" value="1"/>
</dbReference>
<dbReference type="InterPro" id="IPR007560">
    <property type="entry name" value="Restrct_endonuc_IV_Mrr"/>
</dbReference>
<dbReference type="Pfam" id="PF04471">
    <property type="entry name" value="Mrr_cat"/>
    <property type="match status" value="1"/>
</dbReference>
<dbReference type="EMBL" id="QXNI01000056">
    <property type="protein sequence ID" value="THA07606.1"/>
    <property type="molecule type" value="Genomic_DNA"/>
</dbReference>
<dbReference type="InterPro" id="IPR011335">
    <property type="entry name" value="Restrct_endonuc-II-like"/>
</dbReference>
<name>A0A4V3SQJ6_9PAST</name>
<feature type="non-terminal residue" evidence="2">
    <location>
        <position position="175"/>
    </location>
</feature>
<evidence type="ECO:0000313" key="3">
    <source>
        <dbReference type="Proteomes" id="UP000306758"/>
    </source>
</evidence>
<proteinExistence type="predicted"/>
<sequence>MKNTGKGYELFVRDVQQILLNIEGRETIKVEQNKILYDRMHNPRQFDVYWEFRIGGHLYKNVIECKDYASPISIEKIDAFVTKISDIPGLKGIFATKIGYQQGAKKKAEFHNIGLFTIREPQNDDWTLDDGTPLVREIRISGTIQMPCKIISFIPKVIEKTDVISFHAMEDEIFI</sequence>